<gene>
    <name evidence="11" type="ORF">ANN_24126</name>
</gene>
<evidence type="ECO:0000256" key="6">
    <source>
        <dbReference type="ARBA" id="ARBA00048448"/>
    </source>
</evidence>
<name>A0ABQ8S297_PERAM</name>
<keyword evidence="9" id="KW-0472">Membrane</keyword>
<comment type="similarity">
    <text evidence="3 9">Belongs to the flavin monoamine oxidase family.</text>
</comment>
<evidence type="ECO:0000256" key="1">
    <source>
        <dbReference type="ARBA" id="ARBA00001974"/>
    </source>
</evidence>
<comment type="caution">
    <text evidence="11">The sequence shown here is derived from an EMBL/GenBank/DDBJ whole genome shotgun (WGS) entry which is preliminary data.</text>
</comment>
<dbReference type="Gene3D" id="1.10.405.10">
    <property type="entry name" value="Guanine Nucleotide Dissociation Inhibitor, domain 1"/>
    <property type="match status" value="1"/>
</dbReference>
<evidence type="ECO:0000256" key="8">
    <source>
        <dbReference type="ARBA" id="ARBA00049430"/>
    </source>
</evidence>
<dbReference type="InterPro" id="IPR050703">
    <property type="entry name" value="Flavin_MAO"/>
</dbReference>
<dbReference type="InterPro" id="IPR001613">
    <property type="entry name" value="Flavin_amine_oxidase"/>
</dbReference>
<accession>A0ABQ8S297</accession>
<reference evidence="11 12" key="1">
    <citation type="journal article" date="2022" name="Allergy">
        <title>Genome assembly and annotation of Periplaneta americana reveal a comprehensive cockroach allergen profile.</title>
        <authorList>
            <person name="Wang L."/>
            <person name="Xiong Q."/>
            <person name="Saelim N."/>
            <person name="Wang L."/>
            <person name="Nong W."/>
            <person name="Wan A.T."/>
            <person name="Shi M."/>
            <person name="Liu X."/>
            <person name="Cao Q."/>
            <person name="Hui J.H.L."/>
            <person name="Sookrung N."/>
            <person name="Leung T.F."/>
            <person name="Tungtrongchitr A."/>
            <person name="Tsui S.K.W."/>
        </authorList>
    </citation>
    <scope>NUCLEOTIDE SEQUENCE [LARGE SCALE GENOMIC DNA]</scope>
    <source>
        <strain evidence="11">PWHHKU_190912</strain>
    </source>
</reference>
<feature type="domain" description="Amine oxidase" evidence="10">
    <location>
        <begin position="21"/>
        <end position="467"/>
    </location>
</feature>
<keyword evidence="9" id="KW-0812">Transmembrane</keyword>
<keyword evidence="9" id="KW-0285">Flavoprotein</keyword>
<comment type="function">
    <text evidence="5">Catalyzes the oxidative deamination of primary and some secondary amines such as neurotransmitters, and exogenous amines including the tertiary amine, neurotoxin 1-methyl-4-phenyl-1,2,3,6-tetrahydropyridine (MPTP), with concomitant reduction of oxygen to hydrogen peroxide and participates in the metabolism of neuroactive and vasoactive amines in the central nervous system and peripheral tissues. Preferentially degrades benzylamine and phenylethylamine.</text>
</comment>
<dbReference type="Pfam" id="PF01593">
    <property type="entry name" value="Amino_oxidase"/>
    <property type="match status" value="1"/>
</dbReference>
<evidence type="ECO:0000256" key="5">
    <source>
        <dbReference type="ARBA" id="ARBA00045409"/>
    </source>
</evidence>
<sequence>MYQVNNAIEKYMQNSSVCPLITGLSAAKLLHERGVQVIVLEANDRVGGRTLTMTPSVQAGDPQYGWADLGASYVGPSQNHVLRLCKELGCETYLCRDNHDNVHYSEGRKSRYTSSWPSFWWSSPLAAWDLRSALRKLDDMAHQVPRDRPWQAPHAAEWDQITLKEFIKKECWTRDAREFLDAMGAINNTADSHEMSLLFFLWYLIQGHGVNRIWRIKDGAQERKIIGGSQQLCIKMAKLLGERVHLKKPVIHIRHMDDGVMVKTLDGTVINGSYVILAIPPPTQLKIHFDPPLPTLRHGLIQRNPMGIVIKCIAFFKREFWIEKGYNGFVTCADGIEIVGNVGEDFKPNISLYGLICFVYGKQAIRLQEMEQSVRRDAICRSLANFYDSQEALRPVHYTEKIWLEEPYIGGCYTSYFPPGILTKYGPAIRQPIGSKIFLAGTETAVEWTGYMNGAVEAGERAAREVLHAQGKISSSEVWVKEPEFSEVPVKPLQLPWLETSQPSIQTLLKIAVVFIAIITGFILRSL</sequence>
<dbReference type="InterPro" id="IPR002937">
    <property type="entry name" value="Amino_oxidase"/>
</dbReference>
<evidence type="ECO:0000256" key="4">
    <source>
        <dbReference type="ARBA" id="ARBA00023002"/>
    </source>
</evidence>
<keyword evidence="4 9" id="KW-0560">Oxidoreductase</keyword>
<evidence type="ECO:0000256" key="2">
    <source>
        <dbReference type="ARBA" id="ARBA00004362"/>
    </source>
</evidence>
<dbReference type="EC" id="1.4.3.-" evidence="9"/>
<dbReference type="Gene3D" id="3.90.660.10">
    <property type="match status" value="1"/>
</dbReference>
<dbReference type="Proteomes" id="UP001148838">
    <property type="component" value="Unassembled WGS sequence"/>
</dbReference>
<proteinExistence type="inferred from homology"/>
<evidence type="ECO:0000313" key="12">
    <source>
        <dbReference type="Proteomes" id="UP001148838"/>
    </source>
</evidence>
<dbReference type="PRINTS" id="PR00757">
    <property type="entry name" value="AMINEOXDASEF"/>
</dbReference>
<feature type="transmembrane region" description="Helical" evidence="9">
    <location>
        <begin position="507"/>
        <end position="524"/>
    </location>
</feature>
<keyword evidence="9" id="KW-0274">FAD</keyword>
<dbReference type="InterPro" id="IPR036188">
    <property type="entry name" value="FAD/NAD-bd_sf"/>
</dbReference>
<evidence type="ECO:0000256" key="7">
    <source>
        <dbReference type="ARBA" id="ARBA00049354"/>
    </source>
</evidence>
<evidence type="ECO:0000256" key="3">
    <source>
        <dbReference type="ARBA" id="ARBA00005995"/>
    </source>
</evidence>
<comment type="catalytic activity">
    <reaction evidence="6">
        <text>a secondary aliphatic amine + O2 + H2O = a primary amine + an aldehyde + H2O2</text>
        <dbReference type="Rhea" id="RHEA:26414"/>
        <dbReference type="ChEBI" id="CHEBI:15377"/>
        <dbReference type="ChEBI" id="CHEBI:15379"/>
        <dbReference type="ChEBI" id="CHEBI:16240"/>
        <dbReference type="ChEBI" id="CHEBI:17478"/>
        <dbReference type="ChEBI" id="CHEBI:58855"/>
        <dbReference type="ChEBI" id="CHEBI:65296"/>
        <dbReference type="EC" id="1.4.3.4"/>
    </reaction>
</comment>
<comment type="catalytic activity">
    <reaction evidence="7">
        <text>benzylamine + O2 + H2O = benzaldehyde + H2O2 + NH4(+)</text>
        <dbReference type="Rhea" id="RHEA:59424"/>
        <dbReference type="ChEBI" id="CHEBI:15377"/>
        <dbReference type="ChEBI" id="CHEBI:15379"/>
        <dbReference type="ChEBI" id="CHEBI:16240"/>
        <dbReference type="ChEBI" id="CHEBI:17169"/>
        <dbReference type="ChEBI" id="CHEBI:28938"/>
        <dbReference type="ChEBI" id="CHEBI:225238"/>
    </reaction>
    <physiologicalReaction direction="left-to-right" evidence="7">
        <dbReference type="Rhea" id="RHEA:59425"/>
    </physiologicalReaction>
</comment>
<organism evidence="11 12">
    <name type="scientific">Periplaneta americana</name>
    <name type="common">American cockroach</name>
    <name type="synonym">Blatta americana</name>
    <dbReference type="NCBI Taxonomy" id="6978"/>
    <lineage>
        <taxon>Eukaryota</taxon>
        <taxon>Metazoa</taxon>
        <taxon>Ecdysozoa</taxon>
        <taxon>Arthropoda</taxon>
        <taxon>Hexapoda</taxon>
        <taxon>Insecta</taxon>
        <taxon>Pterygota</taxon>
        <taxon>Neoptera</taxon>
        <taxon>Polyneoptera</taxon>
        <taxon>Dictyoptera</taxon>
        <taxon>Blattodea</taxon>
        <taxon>Blattoidea</taxon>
        <taxon>Blattidae</taxon>
        <taxon>Blattinae</taxon>
        <taxon>Periplaneta</taxon>
    </lineage>
</organism>
<evidence type="ECO:0000256" key="9">
    <source>
        <dbReference type="RuleBase" id="RU362067"/>
    </source>
</evidence>
<dbReference type="PANTHER" id="PTHR43563:SF1">
    <property type="entry name" value="AMINE OXIDASE [FLAVIN-CONTAINING] B"/>
    <property type="match status" value="1"/>
</dbReference>
<dbReference type="EMBL" id="JAJSOF020000037">
    <property type="protein sequence ID" value="KAJ4428112.1"/>
    <property type="molecule type" value="Genomic_DNA"/>
</dbReference>
<comment type="cofactor">
    <cofactor evidence="1 9">
        <name>FAD</name>
        <dbReference type="ChEBI" id="CHEBI:57692"/>
    </cofactor>
</comment>
<evidence type="ECO:0000259" key="10">
    <source>
        <dbReference type="Pfam" id="PF01593"/>
    </source>
</evidence>
<comment type="subcellular location">
    <subcellularLocation>
        <location evidence="2">Mitochondrion outer membrane</location>
        <topology evidence="2">Single-pass type IV membrane protein</topology>
        <orientation evidence="2">Cytoplasmic side</orientation>
    </subcellularLocation>
</comment>
<keyword evidence="12" id="KW-1185">Reference proteome</keyword>
<keyword evidence="9" id="KW-1133">Transmembrane helix</keyword>
<dbReference type="Gene3D" id="3.50.50.60">
    <property type="entry name" value="FAD/NAD(P)-binding domain"/>
    <property type="match status" value="1"/>
</dbReference>
<comment type="catalytic activity">
    <reaction evidence="8">
        <text>N-acetylputrescine + O2 + H2O = 4-acetamidobutanal + H2O2 + NH4(+)</text>
        <dbReference type="Rhea" id="RHEA:70283"/>
        <dbReference type="ChEBI" id="CHEBI:7386"/>
        <dbReference type="ChEBI" id="CHEBI:15377"/>
        <dbReference type="ChEBI" id="CHEBI:15379"/>
        <dbReference type="ChEBI" id="CHEBI:16240"/>
        <dbReference type="ChEBI" id="CHEBI:28938"/>
        <dbReference type="ChEBI" id="CHEBI:58263"/>
    </reaction>
    <physiologicalReaction direction="left-to-right" evidence="8">
        <dbReference type="Rhea" id="RHEA:70284"/>
    </physiologicalReaction>
</comment>
<dbReference type="PANTHER" id="PTHR43563">
    <property type="entry name" value="AMINE OXIDASE"/>
    <property type="match status" value="1"/>
</dbReference>
<evidence type="ECO:0000313" key="11">
    <source>
        <dbReference type="EMBL" id="KAJ4428112.1"/>
    </source>
</evidence>
<dbReference type="SUPFAM" id="SSF54373">
    <property type="entry name" value="FAD-linked reductases, C-terminal domain"/>
    <property type="match status" value="1"/>
</dbReference>
<dbReference type="SUPFAM" id="SSF51905">
    <property type="entry name" value="FAD/NAD(P)-binding domain"/>
    <property type="match status" value="1"/>
</dbReference>
<protein>
    <recommendedName>
        <fullName evidence="9">Amine oxidase</fullName>
        <ecNumber evidence="9">1.4.3.-</ecNumber>
    </recommendedName>
</protein>